<keyword evidence="1" id="KW-0472">Membrane</keyword>
<dbReference type="InterPro" id="IPR005135">
    <property type="entry name" value="Endo/exonuclease/phosphatase"/>
</dbReference>
<keyword evidence="4" id="KW-1185">Reference proteome</keyword>
<evidence type="ECO:0000256" key="1">
    <source>
        <dbReference type="SAM" id="Phobius"/>
    </source>
</evidence>
<gene>
    <name evidence="3" type="ORF">Mal48_21040</name>
</gene>
<feature type="domain" description="Endonuclease/exonuclease/phosphatase" evidence="2">
    <location>
        <begin position="124"/>
        <end position="312"/>
    </location>
</feature>
<keyword evidence="1" id="KW-1133">Transmembrane helix</keyword>
<dbReference type="KEGG" id="tpol:Mal48_21040"/>
<feature type="transmembrane region" description="Helical" evidence="1">
    <location>
        <begin position="53"/>
        <end position="74"/>
    </location>
</feature>
<feature type="transmembrane region" description="Helical" evidence="1">
    <location>
        <begin position="80"/>
        <end position="96"/>
    </location>
</feature>
<dbReference type="AlphaFoldDB" id="A0A517QMJ5"/>
<evidence type="ECO:0000259" key="2">
    <source>
        <dbReference type="Pfam" id="PF03372"/>
    </source>
</evidence>
<dbReference type="EMBL" id="CP036267">
    <property type="protein sequence ID" value="QDT32856.1"/>
    <property type="molecule type" value="Genomic_DNA"/>
</dbReference>
<dbReference type="Proteomes" id="UP000315724">
    <property type="component" value="Chromosome"/>
</dbReference>
<dbReference type="GO" id="GO:0003824">
    <property type="term" value="F:catalytic activity"/>
    <property type="evidence" value="ECO:0007669"/>
    <property type="project" value="InterPro"/>
</dbReference>
<proteinExistence type="predicted"/>
<accession>A0A517QMJ5</accession>
<dbReference type="OrthoDB" id="243209at2"/>
<feature type="transmembrane region" description="Helical" evidence="1">
    <location>
        <begin position="20"/>
        <end position="41"/>
    </location>
</feature>
<sequence length="326" mass="36806">MDESLNNNESNASTSSKLQQFVQSVLGLVGWLTILGLTLRLTVRDSIFGISTLYYMTPLALLVVGSSVGLLNSLLKRKRTHILFWGVMFVVLTMWWKETDWKFHPSPTQSENDLVILLANIAQDQDFDHLANIVEEVEPDLIGFLEALALTDEQKHNWSTRFPDYSWTLIGGGTQLLAKGEISSPWVKPLEDGTRISRSIVNVKGATLHCFIIDVASTLFLSRAPALDLLTEFVKDSVDENVIILGDFNTPRDSVHFDELRKNHTNLLEKVGQSYAATWPQPLPILTLDQIWVNKQIEPVACEHRYNQNSDHSIVIGRIRVKSNRN</sequence>
<name>A0A517QMJ5_9PLAN</name>
<reference evidence="3 4" key="1">
    <citation type="submission" date="2019-02" db="EMBL/GenBank/DDBJ databases">
        <title>Deep-cultivation of Planctomycetes and their phenomic and genomic characterization uncovers novel biology.</title>
        <authorList>
            <person name="Wiegand S."/>
            <person name="Jogler M."/>
            <person name="Boedeker C."/>
            <person name="Pinto D."/>
            <person name="Vollmers J."/>
            <person name="Rivas-Marin E."/>
            <person name="Kohn T."/>
            <person name="Peeters S.H."/>
            <person name="Heuer A."/>
            <person name="Rast P."/>
            <person name="Oberbeckmann S."/>
            <person name="Bunk B."/>
            <person name="Jeske O."/>
            <person name="Meyerdierks A."/>
            <person name="Storesund J.E."/>
            <person name="Kallscheuer N."/>
            <person name="Luecker S."/>
            <person name="Lage O.M."/>
            <person name="Pohl T."/>
            <person name="Merkel B.J."/>
            <person name="Hornburger P."/>
            <person name="Mueller R.-W."/>
            <person name="Bruemmer F."/>
            <person name="Labrenz M."/>
            <person name="Spormann A.M."/>
            <person name="Op den Camp H."/>
            <person name="Overmann J."/>
            <person name="Amann R."/>
            <person name="Jetten M.S.M."/>
            <person name="Mascher T."/>
            <person name="Medema M.H."/>
            <person name="Devos D.P."/>
            <person name="Kaster A.-K."/>
            <person name="Ovreas L."/>
            <person name="Rohde M."/>
            <person name="Galperin M.Y."/>
            <person name="Jogler C."/>
        </authorList>
    </citation>
    <scope>NUCLEOTIDE SEQUENCE [LARGE SCALE GENOMIC DNA]</scope>
    <source>
        <strain evidence="3 4">Mal48</strain>
    </source>
</reference>
<dbReference type="SUPFAM" id="SSF56219">
    <property type="entry name" value="DNase I-like"/>
    <property type="match status" value="1"/>
</dbReference>
<keyword evidence="1" id="KW-0812">Transmembrane</keyword>
<dbReference type="Gene3D" id="3.60.10.10">
    <property type="entry name" value="Endonuclease/exonuclease/phosphatase"/>
    <property type="match status" value="1"/>
</dbReference>
<dbReference type="Pfam" id="PF03372">
    <property type="entry name" value="Exo_endo_phos"/>
    <property type="match status" value="1"/>
</dbReference>
<dbReference type="RefSeq" id="WP_145198444.1">
    <property type="nucleotide sequence ID" value="NZ_CP036267.1"/>
</dbReference>
<dbReference type="InterPro" id="IPR036691">
    <property type="entry name" value="Endo/exonu/phosph_ase_sf"/>
</dbReference>
<evidence type="ECO:0000313" key="3">
    <source>
        <dbReference type="EMBL" id="QDT32856.1"/>
    </source>
</evidence>
<protein>
    <recommendedName>
        <fullName evidence="2">Endonuclease/exonuclease/phosphatase domain-containing protein</fullName>
    </recommendedName>
</protein>
<evidence type="ECO:0000313" key="4">
    <source>
        <dbReference type="Proteomes" id="UP000315724"/>
    </source>
</evidence>
<organism evidence="3 4">
    <name type="scientific">Thalassoglobus polymorphus</name>
    <dbReference type="NCBI Taxonomy" id="2527994"/>
    <lineage>
        <taxon>Bacteria</taxon>
        <taxon>Pseudomonadati</taxon>
        <taxon>Planctomycetota</taxon>
        <taxon>Planctomycetia</taxon>
        <taxon>Planctomycetales</taxon>
        <taxon>Planctomycetaceae</taxon>
        <taxon>Thalassoglobus</taxon>
    </lineage>
</organism>